<reference evidence="1 2" key="1">
    <citation type="submission" date="2015-12" db="EMBL/GenBank/DDBJ databases">
        <authorList>
            <person name="Wibberg D."/>
        </authorList>
    </citation>
    <scope>NUCLEOTIDE SEQUENCE [LARGE SCALE GENOMIC DNA]</scope>
    <source>
        <strain evidence="1">R2091</strain>
    </source>
</reference>
<dbReference type="AlphaFoldDB" id="A0A7U7KFF9"/>
<dbReference type="InterPro" id="IPR009057">
    <property type="entry name" value="Homeodomain-like_sf"/>
</dbReference>
<gene>
    <name evidence="1" type="ORF">ABR2091_2239</name>
</gene>
<dbReference type="SUPFAM" id="SSF46689">
    <property type="entry name" value="Homeodomain-like"/>
    <property type="match status" value="1"/>
</dbReference>
<proteinExistence type="predicted"/>
<dbReference type="Gene3D" id="1.10.10.60">
    <property type="entry name" value="Homeodomain-like"/>
    <property type="match status" value="1"/>
</dbReference>
<accession>A0A7U7KFF9</accession>
<evidence type="ECO:0000313" key="1">
    <source>
        <dbReference type="EMBL" id="CUW35641.1"/>
    </source>
</evidence>
<protein>
    <submittedName>
        <fullName evidence="1">Uncharacterized protein</fullName>
    </submittedName>
</protein>
<dbReference type="Proteomes" id="UP000066661">
    <property type="component" value="Chromosome I"/>
</dbReference>
<name>A0A7U7KFF9_ACIBA</name>
<organism evidence="1 2">
    <name type="scientific">Acinetobacter baumannii</name>
    <dbReference type="NCBI Taxonomy" id="470"/>
    <lineage>
        <taxon>Bacteria</taxon>
        <taxon>Pseudomonadati</taxon>
        <taxon>Pseudomonadota</taxon>
        <taxon>Gammaproteobacteria</taxon>
        <taxon>Moraxellales</taxon>
        <taxon>Moraxellaceae</taxon>
        <taxon>Acinetobacter</taxon>
        <taxon>Acinetobacter calcoaceticus/baumannii complex</taxon>
    </lineage>
</organism>
<dbReference type="EMBL" id="LN997846">
    <property type="protein sequence ID" value="CUW35641.1"/>
    <property type="molecule type" value="Genomic_DNA"/>
</dbReference>
<evidence type="ECO:0000313" key="2">
    <source>
        <dbReference type="Proteomes" id="UP000066661"/>
    </source>
</evidence>
<sequence>MVHSFSDYCSKIGEKATTSNRSNFYHFLNNRLCLLKHLKQENELNSMRAYSLDFRQEVITTYKQMQHKTKVCKQFQIARSTLDEWIALEKKTQDLKPLPAIRTGRPFSITDLKSFEEFVKATRFSKISELIEPFEQKFGYKVSYAILWRGLKKIGWKNRFQD</sequence>